<evidence type="ECO:0000313" key="2">
    <source>
        <dbReference type="RefSeq" id="XP_028132603.1"/>
    </source>
</evidence>
<reference evidence="2" key="1">
    <citation type="submission" date="2025-08" db="UniProtKB">
        <authorList>
            <consortium name="RefSeq"/>
        </authorList>
    </citation>
    <scope>IDENTIFICATION</scope>
    <source>
        <tissue evidence="2">Whole insect</tissue>
    </source>
</reference>
<proteinExistence type="predicted"/>
<dbReference type="InParanoid" id="A0A6P7FHM8"/>
<feature type="compositionally biased region" description="Basic residues" evidence="1">
    <location>
        <begin position="1"/>
        <end position="14"/>
    </location>
</feature>
<dbReference type="RefSeq" id="XP_028132603.1">
    <property type="nucleotide sequence ID" value="XM_028276802.1"/>
</dbReference>
<feature type="region of interest" description="Disordered" evidence="1">
    <location>
        <begin position="1"/>
        <end position="111"/>
    </location>
</feature>
<evidence type="ECO:0000256" key="1">
    <source>
        <dbReference type="SAM" id="MobiDB-lite"/>
    </source>
</evidence>
<name>A0A6P7FHM8_DIAVI</name>
<organism evidence="2">
    <name type="scientific">Diabrotica virgifera virgifera</name>
    <name type="common">western corn rootworm</name>
    <dbReference type="NCBI Taxonomy" id="50390"/>
    <lineage>
        <taxon>Eukaryota</taxon>
        <taxon>Metazoa</taxon>
        <taxon>Ecdysozoa</taxon>
        <taxon>Arthropoda</taxon>
        <taxon>Hexapoda</taxon>
        <taxon>Insecta</taxon>
        <taxon>Pterygota</taxon>
        <taxon>Neoptera</taxon>
        <taxon>Endopterygota</taxon>
        <taxon>Coleoptera</taxon>
        <taxon>Polyphaga</taxon>
        <taxon>Cucujiformia</taxon>
        <taxon>Chrysomeloidea</taxon>
        <taxon>Chrysomelidae</taxon>
        <taxon>Galerucinae</taxon>
        <taxon>Diabroticina</taxon>
        <taxon>Diabroticites</taxon>
        <taxon>Diabrotica</taxon>
    </lineage>
</organism>
<gene>
    <name evidence="2" type="primary">LOC114328057</name>
</gene>
<feature type="compositionally biased region" description="Polar residues" evidence="1">
    <location>
        <begin position="43"/>
        <end position="66"/>
    </location>
</feature>
<sequence length="127" mass="14337">MYHHKSGAQKRKQRVERDQKRINSQKGQGKLSNFNFVPKIISVPNNKTDPEQPSTSYASPTNTPLCKQSEEPPESAEKTEELFNDSVNALLTPPKPVLNEQSKSQNNKKLNNYDIGTATTKFISSQY</sequence>
<accession>A0A6P7FHM8</accession>
<dbReference type="AlphaFoldDB" id="A0A6P7FHM8"/>
<feature type="compositionally biased region" description="Polar residues" evidence="1">
    <location>
        <begin position="22"/>
        <end position="35"/>
    </location>
</feature>
<protein>
    <submittedName>
        <fullName evidence="2">Uncharacterized protein LOC114328057</fullName>
    </submittedName>
</protein>
<feature type="compositionally biased region" description="Low complexity" evidence="1">
    <location>
        <begin position="98"/>
        <end position="111"/>
    </location>
</feature>